<dbReference type="InterPro" id="IPR018485">
    <property type="entry name" value="FGGY_C"/>
</dbReference>
<dbReference type="RefSeq" id="WP_259611595.1">
    <property type="nucleotide sequence ID" value="NZ_CP091139.2"/>
</dbReference>
<evidence type="ECO:0000256" key="4">
    <source>
        <dbReference type="ARBA" id="ARBA00022777"/>
    </source>
</evidence>
<accession>A0ABY5NIQ3</accession>
<dbReference type="InterPro" id="IPR050406">
    <property type="entry name" value="FGGY_Carb_Kinase"/>
</dbReference>
<evidence type="ECO:0000259" key="5">
    <source>
        <dbReference type="Pfam" id="PF02782"/>
    </source>
</evidence>
<dbReference type="EMBL" id="CP091139">
    <property type="protein sequence ID" value="UUT35050.1"/>
    <property type="molecule type" value="Genomic_DNA"/>
</dbReference>
<keyword evidence="4 6" id="KW-0418">Kinase</keyword>
<gene>
    <name evidence="6" type="ORF">L2X98_32585</name>
</gene>
<comment type="similarity">
    <text evidence="1">Belongs to the FGGY kinase family.</text>
</comment>
<name>A0ABY5NIQ3_9MICO</name>
<dbReference type="Proteomes" id="UP001054811">
    <property type="component" value="Chromosome"/>
</dbReference>
<organism evidence="6 7">
    <name type="scientific">Microbacterium elymi</name>
    <dbReference type="NCBI Taxonomy" id="2909587"/>
    <lineage>
        <taxon>Bacteria</taxon>
        <taxon>Bacillati</taxon>
        <taxon>Actinomycetota</taxon>
        <taxon>Actinomycetes</taxon>
        <taxon>Micrococcales</taxon>
        <taxon>Microbacteriaceae</taxon>
        <taxon>Microbacterium</taxon>
    </lineage>
</organism>
<evidence type="ECO:0000313" key="7">
    <source>
        <dbReference type="Proteomes" id="UP001054811"/>
    </source>
</evidence>
<dbReference type="GO" id="GO:0016301">
    <property type="term" value="F:kinase activity"/>
    <property type="evidence" value="ECO:0007669"/>
    <property type="project" value="UniProtKB-KW"/>
</dbReference>
<dbReference type="Gene3D" id="3.30.420.40">
    <property type="match status" value="1"/>
</dbReference>
<dbReference type="Pfam" id="PF02782">
    <property type="entry name" value="FGGY_C"/>
    <property type="match status" value="1"/>
</dbReference>
<feature type="domain" description="Carbohydrate kinase FGGY C-terminal" evidence="5">
    <location>
        <begin position="22"/>
        <end position="203"/>
    </location>
</feature>
<dbReference type="PANTHER" id="PTHR43095">
    <property type="entry name" value="SUGAR KINASE"/>
    <property type="match status" value="1"/>
</dbReference>
<dbReference type="InterPro" id="IPR043129">
    <property type="entry name" value="ATPase_NBD"/>
</dbReference>
<sequence>MTDGSTGQIATGAVAEGDTVGVLGTTLVLKAVSPHDVVESASGVYSHGAPDGTFWPGGASNTGAGVLRHGLTAGLDPADAAAAIEAHGASGIIAYPLARPGERFPVADPAFPGFCVDHAGRARDATTAVERFRAVYEGVALVERLGLDRLSGLGVRMRRHHVAGGASASPVWNRIRASALGREVVAVSGAGSARGAAAIAAAALDASRPGAEGLDAVARRFSGVRTVIEPDPALAARLDEHYRILCAHIPSASRPHT</sequence>
<dbReference type="PANTHER" id="PTHR43095:SF5">
    <property type="entry name" value="XYLULOSE KINASE"/>
    <property type="match status" value="1"/>
</dbReference>
<keyword evidence="3" id="KW-0808">Transferase</keyword>
<keyword evidence="7" id="KW-1185">Reference proteome</keyword>
<keyword evidence="2" id="KW-0859">Xylose metabolism</keyword>
<evidence type="ECO:0000256" key="2">
    <source>
        <dbReference type="ARBA" id="ARBA00022629"/>
    </source>
</evidence>
<dbReference type="SUPFAM" id="SSF53067">
    <property type="entry name" value="Actin-like ATPase domain"/>
    <property type="match status" value="1"/>
</dbReference>
<reference evidence="6" key="1">
    <citation type="submission" date="2022-01" db="EMBL/GenBank/DDBJ databases">
        <title>Microbacterium eymi and Microbacterium rhizovicinus sp. nov., isolated from the rhizospheric soil of Elymus tsukushiensis, a plant native to the Dokdo Islands, Republic of Korea.</title>
        <authorList>
            <person name="Hwang Y.J."/>
        </authorList>
    </citation>
    <scope>NUCLEOTIDE SEQUENCE</scope>
    <source>
        <strain evidence="6">KUDC0405</strain>
    </source>
</reference>
<keyword evidence="2" id="KW-0119">Carbohydrate metabolism</keyword>
<evidence type="ECO:0000256" key="3">
    <source>
        <dbReference type="ARBA" id="ARBA00022679"/>
    </source>
</evidence>
<protein>
    <submittedName>
        <fullName evidence="6">FGGY-family carbohydrate kinase</fullName>
    </submittedName>
</protein>
<evidence type="ECO:0000256" key="1">
    <source>
        <dbReference type="ARBA" id="ARBA00009156"/>
    </source>
</evidence>
<proteinExistence type="inferred from homology"/>
<evidence type="ECO:0000313" key="6">
    <source>
        <dbReference type="EMBL" id="UUT35050.1"/>
    </source>
</evidence>